<dbReference type="InterPro" id="IPR011251">
    <property type="entry name" value="Luciferase-like_dom"/>
</dbReference>
<dbReference type="Pfam" id="PF00296">
    <property type="entry name" value="Bac_luciferase"/>
    <property type="match status" value="1"/>
</dbReference>
<sequence>MADSPRQIKLGLFVQAAGHHVGGWRHPEAQAGGENLSLLQHIAQTAERGKFDLLFLGDGLGTSPTTAPSVVARFEPFTLLGSLSAVTTHIGLAATSSTTYGEPFHMARAFASLDHLSGGRAAWNVVTTSSPETALNFSRSSHPDHADRYDRAKEFVEVVKGLWDSWEDGAFVHNKETGVFFDKEKLHDLNHKGPYYSVKGPLNVSRPPQGYPVLIQAGSSDTGQEVGAEIADIIFTAQQTLEDAQAFYTGIKNRLAKHGKSPDHFFVMPGLLPIIGKTEQEAKDKFEQLSGWADLSVGLAALSARLGQDVSTLPLDEPLPELPETDGAKSRSRLLRELASREQLTVRQLAFRVAASRGHGVILGSPSQIADHMEEWFTARGADGFNIMPPYFPGGLDDFVDLVVPELQRRGLFRTEYEGRTLRENLGIPRPKSRYATV</sequence>
<comment type="caution">
    <text evidence="7">The sequence shown here is derived from an EMBL/GenBank/DDBJ whole genome shotgun (WGS) entry which is preliminary data.</text>
</comment>
<dbReference type="SUPFAM" id="SSF51679">
    <property type="entry name" value="Bacterial luciferase-like"/>
    <property type="match status" value="1"/>
</dbReference>
<evidence type="ECO:0000256" key="2">
    <source>
        <dbReference type="ARBA" id="ARBA00022643"/>
    </source>
</evidence>
<dbReference type="InterPro" id="IPR051260">
    <property type="entry name" value="Diverse_substr_monoxygenases"/>
</dbReference>
<dbReference type="CDD" id="cd01095">
    <property type="entry name" value="Nitrilotriacetate_monoxgenase"/>
    <property type="match status" value="1"/>
</dbReference>
<dbReference type="NCBIfam" id="TIGR03860">
    <property type="entry name" value="FMN_nitrolo"/>
    <property type="match status" value="1"/>
</dbReference>
<keyword evidence="4" id="KW-0503">Monooxygenase</keyword>
<dbReference type="EMBL" id="JBBPCC010000016">
    <property type="protein sequence ID" value="MEK8130625.1"/>
    <property type="molecule type" value="Genomic_DNA"/>
</dbReference>
<dbReference type="Proteomes" id="UP001469365">
    <property type="component" value="Unassembled WGS sequence"/>
</dbReference>
<gene>
    <name evidence="7" type="ORF">WMW72_22215</name>
</gene>
<protein>
    <submittedName>
        <fullName evidence="7">LLM class flavin-dependent oxidoreductase</fullName>
        <ecNumber evidence="7">1.-.-.-</ecNumber>
    </submittedName>
</protein>
<comment type="similarity">
    <text evidence="5">Belongs to the NtaA/SnaA/DszA monooxygenase family.</text>
</comment>
<name>A0ABU9DP28_9BACL</name>
<dbReference type="GO" id="GO:0016491">
    <property type="term" value="F:oxidoreductase activity"/>
    <property type="evidence" value="ECO:0007669"/>
    <property type="project" value="UniProtKB-KW"/>
</dbReference>
<evidence type="ECO:0000313" key="7">
    <source>
        <dbReference type="EMBL" id="MEK8130625.1"/>
    </source>
</evidence>
<feature type="domain" description="Luciferase-like" evidence="6">
    <location>
        <begin position="24"/>
        <end position="382"/>
    </location>
</feature>
<dbReference type="PANTHER" id="PTHR30011:SF16">
    <property type="entry name" value="C2H2 FINGER DOMAIN TRANSCRIPTION FACTOR (EUROFUNG)-RELATED"/>
    <property type="match status" value="1"/>
</dbReference>
<accession>A0ABU9DP28</accession>
<evidence type="ECO:0000259" key="6">
    <source>
        <dbReference type="Pfam" id="PF00296"/>
    </source>
</evidence>
<keyword evidence="8" id="KW-1185">Reference proteome</keyword>
<keyword evidence="2" id="KW-0288">FMN</keyword>
<evidence type="ECO:0000256" key="4">
    <source>
        <dbReference type="ARBA" id="ARBA00023033"/>
    </source>
</evidence>
<organism evidence="7 8">
    <name type="scientific">Paenibacillus filicis</name>
    <dbReference type="NCBI Taxonomy" id="669464"/>
    <lineage>
        <taxon>Bacteria</taxon>
        <taxon>Bacillati</taxon>
        <taxon>Bacillota</taxon>
        <taxon>Bacilli</taxon>
        <taxon>Bacillales</taxon>
        <taxon>Paenibacillaceae</taxon>
        <taxon>Paenibacillus</taxon>
    </lineage>
</organism>
<dbReference type="InterPro" id="IPR036661">
    <property type="entry name" value="Luciferase-like_sf"/>
</dbReference>
<dbReference type="InterPro" id="IPR016215">
    <property type="entry name" value="NTA_MOA"/>
</dbReference>
<evidence type="ECO:0000256" key="3">
    <source>
        <dbReference type="ARBA" id="ARBA00023002"/>
    </source>
</evidence>
<dbReference type="RefSeq" id="WP_341417766.1">
    <property type="nucleotide sequence ID" value="NZ_JBBPCC010000016.1"/>
</dbReference>
<keyword evidence="1" id="KW-0285">Flavoprotein</keyword>
<proteinExistence type="inferred from homology"/>
<evidence type="ECO:0000313" key="8">
    <source>
        <dbReference type="Proteomes" id="UP001469365"/>
    </source>
</evidence>
<dbReference type="PANTHER" id="PTHR30011">
    <property type="entry name" value="ALKANESULFONATE MONOOXYGENASE-RELATED"/>
    <property type="match status" value="1"/>
</dbReference>
<reference evidence="7 8" key="1">
    <citation type="submission" date="2024-04" db="EMBL/GenBank/DDBJ databases">
        <title>draft genome sequnece of Paenibacillus filicis.</title>
        <authorList>
            <person name="Kim D.-U."/>
        </authorList>
    </citation>
    <scope>NUCLEOTIDE SEQUENCE [LARGE SCALE GENOMIC DNA]</scope>
    <source>
        <strain evidence="7 8">KACC14197</strain>
    </source>
</reference>
<dbReference type="Gene3D" id="3.20.20.30">
    <property type="entry name" value="Luciferase-like domain"/>
    <property type="match status" value="1"/>
</dbReference>
<dbReference type="EC" id="1.-.-.-" evidence="7"/>
<dbReference type="PIRSF" id="PIRSF000337">
    <property type="entry name" value="NTA_MOA"/>
    <property type="match status" value="1"/>
</dbReference>
<evidence type="ECO:0000256" key="1">
    <source>
        <dbReference type="ARBA" id="ARBA00022630"/>
    </source>
</evidence>
<keyword evidence="3 7" id="KW-0560">Oxidoreductase</keyword>
<evidence type="ECO:0000256" key="5">
    <source>
        <dbReference type="ARBA" id="ARBA00033748"/>
    </source>
</evidence>